<dbReference type="EMBL" id="CM023470">
    <property type="protein sequence ID" value="KAH7978945.1"/>
    <property type="molecule type" value="Genomic_DNA"/>
</dbReference>
<organism evidence="1 2">
    <name type="scientific">Dermacentor silvarum</name>
    <name type="common">Tick</name>
    <dbReference type="NCBI Taxonomy" id="543639"/>
    <lineage>
        <taxon>Eukaryota</taxon>
        <taxon>Metazoa</taxon>
        <taxon>Ecdysozoa</taxon>
        <taxon>Arthropoda</taxon>
        <taxon>Chelicerata</taxon>
        <taxon>Arachnida</taxon>
        <taxon>Acari</taxon>
        <taxon>Parasitiformes</taxon>
        <taxon>Ixodida</taxon>
        <taxon>Ixodoidea</taxon>
        <taxon>Ixodidae</taxon>
        <taxon>Rhipicephalinae</taxon>
        <taxon>Dermacentor</taxon>
    </lineage>
</organism>
<proteinExistence type="predicted"/>
<comment type="caution">
    <text evidence="1">The sequence shown here is derived from an EMBL/GenBank/DDBJ whole genome shotgun (WGS) entry which is preliminary data.</text>
</comment>
<accession>A0ACB8DWS0</accession>
<protein>
    <submittedName>
        <fullName evidence="1">Uncharacterized protein</fullName>
    </submittedName>
</protein>
<dbReference type="Proteomes" id="UP000821865">
    <property type="component" value="Chromosome 1"/>
</dbReference>
<evidence type="ECO:0000313" key="1">
    <source>
        <dbReference type="EMBL" id="KAH7978945.1"/>
    </source>
</evidence>
<reference evidence="1" key="1">
    <citation type="submission" date="2020-05" db="EMBL/GenBank/DDBJ databases">
        <title>Large-scale comparative analyses of tick genomes elucidate their genetic diversity and vector capacities.</title>
        <authorList>
            <person name="Jia N."/>
            <person name="Wang J."/>
            <person name="Shi W."/>
            <person name="Du L."/>
            <person name="Sun Y."/>
            <person name="Zhan W."/>
            <person name="Jiang J."/>
            <person name="Wang Q."/>
            <person name="Zhang B."/>
            <person name="Ji P."/>
            <person name="Sakyi L.B."/>
            <person name="Cui X."/>
            <person name="Yuan T."/>
            <person name="Jiang B."/>
            <person name="Yang W."/>
            <person name="Lam T.T.-Y."/>
            <person name="Chang Q."/>
            <person name="Ding S."/>
            <person name="Wang X."/>
            <person name="Zhu J."/>
            <person name="Ruan X."/>
            <person name="Zhao L."/>
            <person name="Wei J."/>
            <person name="Que T."/>
            <person name="Du C."/>
            <person name="Cheng J."/>
            <person name="Dai P."/>
            <person name="Han X."/>
            <person name="Huang E."/>
            <person name="Gao Y."/>
            <person name="Liu J."/>
            <person name="Shao H."/>
            <person name="Ye R."/>
            <person name="Li L."/>
            <person name="Wei W."/>
            <person name="Wang X."/>
            <person name="Wang C."/>
            <person name="Yang T."/>
            <person name="Huo Q."/>
            <person name="Li W."/>
            <person name="Guo W."/>
            <person name="Chen H."/>
            <person name="Zhou L."/>
            <person name="Ni X."/>
            <person name="Tian J."/>
            <person name="Zhou Y."/>
            <person name="Sheng Y."/>
            <person name="Liu T."/>
            <person name="Pan Y."/>
            <person name="Xia L."/>
            <person name="Li J."/>
            <person name="Zhao F."/>
            <person name="Cao W."/>
        </authorList>
    </citation>
    <scope>NUCLEOTIDE SEQUENCE</scope>
    <source>
        <strain evidence="1">Dsil-2018</strain>
    </source>
</reference>
<evidence type="ECO:0000313" key="2">
    <source>
        <dbReference type="Proteomes" id="UP000821865"/>
    </source>
</evidence>
<keyword evidence="2" id="KW-1185">Reference proteome</keyword>
<gene>
    <name evidence="1" type="ORF">HPB49_007456</name>
</gene>
<name>A0ACB8DWS0_DERSI</name>
<sequence length="731" mass="81951">MLLQKCAMQCTVKSRASADEIAVLLQAATELLDAYETIEEERDEVDEHAMNLLLARLVRQDRHRVPLYVERVVPAYMEMEFKKMFRLSRSSAAAVIEEFEKSAFYPQTQERLNGPTATTSYEARGHFEPFITAGAWKPACRMSLGLSAEATSEYQDPPRGVCNADMMFTHVFIGFPGSAHDARVLQESSPFRDAGTKCEAHCKQRVVIEGAFGLLKARFRRLAYVDVATIPQAVDIVMAACVLHNIASRSGDAVDDVEPVDSGTNVSSNDPESGMMDDWIQNYGSLVGIYGGDVPLLLVSDLDAIKDCLVKRAHEFRDRVPLIVNVEPLKSSLLGIKGAEWKMVRSVLNPTFSTAKMRMISRIIDDCTNTTVEILDQQLASSARDVDVSVMAQGLTMDCIAKSVLGWKCEYQRNPQDPFLTSLRETLIGADNPIVSVAVAFPPVRWLIKLVYPYVNYGRFFSLVTDSVREVIKARRLLEYKNREENARAVDMLQLMLDAQYKSHTENVESCSNRPSMTDDHVVSNCFVTLGGGFETTSLTLALLLDELARNPDEQQKLYAEVSSAFQGDVTSEALYDKLQGLKRLEMVINEGLRKYPPLVFFTARMCYQDTELAGKVVPAGTRLIVPTWSIHRNPELWPDPERFDPERFSEGLEKDRHPASYIPFGMGPRECIGKKFAMLELKMALCKLVRRYEFSLSSQSVATLEFKVPLISINPVKNIVLQVKRRGSAL</sequence>